<keyword evidence="1" id="KW-1133">Transmembrane helix</keyword>
<organism evidence="3 4">
    <name type="scientific">Rhodoplanes tepidamans</name>
    <name type="common">Rhodoplanes cryptolactis</name>
    <dbReference type="NCBI Taxonomy" id="200616"/>
    <lineage>
        <taxon>Bacteria</taxon>
        <taxon>Pseudomonadati</taxon>
        <taxon>Pseudomonadota</taxon>
        <taxon>Alphaproteobacteria</taxon>
        <taxon>Hyphomicrobiales</taxon>
        <taxon>Nitrobacteraceae</taxon>
        <taxon>Rhodoplanes</taxon>
    </lineage>
</organism>
<accession>A0ABT5JH33</accession>
<evidence type="ECO:0000259" key="2">
    <source>
        <dbReference type="Pfam" id="PF01970"/>
    </source>
</evidence>
<feature type="transmembrane region" description="Helical" evidence="1">
    <location>
        <begin position="317"/>
        <end position="340"/>
    </location>
</feature>
<evidence type="ECO:0000256" key="1">
    <source>
        <dbReference type="SAM" id="Phobius"/>
    </source>
</evidence>
<feature type="transmembrane region" description="Helical" evidence="1">
    <location>
        <begin position="388"/>
        <end position="406"/>
    </location>
</feature>
<dbReference type="PANTHER" id="PTHR35342">
    <property type="entry name" value="TRICARBOXYLIC TRANSPORT PROTEIN"/>
    <property type="match status" value="1"/>
</dbReference>
<reference evidence="3" key="1">
    <citation type="journal article" date="2023" name="Microbiol Resour">
        <title>Genome Sequences of Rhodoplanes serenus and Two Thermotolerant Strains, Rhodoplanes tepidamans and 'Rhodoplanes cryptolactis,' Further Refine the Genus.</title>
        <authorList>
            <person name="Rayyan A.A."/>
            <person name="Kyndt J.A."/>
        </authorList>
    </citation>
    <scope>NUCLEOTIDE SEQUENCE</scope>
    <source>
        <strain evidence="3">DSM 9987</strain>
    </source>
</reference>
<feature type="domain" description="DUF112" evidence="2">
    <location>
        <begin position="21"/>
        <end position="439"/>
    </location>
</feature>
<name>A0ABT5JH33_RHOTP</name>
<keyword evidence="1" id="KW-0812">Transmembrane</keyword>
<feature type="transmembrane region" description="Helical" evidence="1">
    <location>
        <begin position="356"/>
        <end position="376"/>
    </location>
</feature>
<keyword evidence="4" id="KW-1185">Reference proteome</keyword>
<sequence>MIESLQQIGYGLALALQPANLLYAFVGSLLGTLVGVLPGLGPVTTIAVLLPVTYQVGDPLGAVIMLASIYYGAMYGGSTTSILLKVPGEAASVMTCIDGYEMAKQGRAGPALAIAAIGSFVAGTVSVVALSLVGPVFARYALSFGPPEYFALAVCGLALSATLSLGSPVRGLVMVAAGIVLGLIGIDTVSGRERFTFGILELSDGIEMVPMLMGLFGLGEILVNLEEKGAFKLVSDRIGRLMPSREDWRRSAGAIGRGSLFGFLIGLIPGGGAILGALVSYTVEKRISKHPEEFGRGAIAGVAGPESANNAAASASFIPLLTLGLPSNAVTAVLFAGLLIQNVQPGPLMMTEHRDVFWGVISSMYVGNVMLLILNLPLVGLWAQLLRVPFWILGPAILTVAIFGTFSLRNSWFDVGVLMASGAVGYLFRKASLDAGPLIMAFILANILDTSLRQSLLMGDGHPAIFVTRPICATILAVALAVVTVQLVAWLRRRPGLIRDEAT</sequence>
<dbReference type="PANTHER" id="PTHR35342:SF5">
    <property type="entry name" value="TRICARBOXYLIC TRANSPORT PROTEIN"/>
    <property type="match status" value="1"/>
</dbReference>
<feature type="transmembrane region" description="Helical" evidence="1">
    <location>
        <begin position="260"/>
        <end position="281"/>
    </location>
</feature>
<evidence type="ECO:0000313" key="3">
    <source>
        <dbReference type="EMBL" id="MDC7789016.1"/>
    </source>
</evidence>
<feature type="transmembrane region" description="Helical" evidence="1">
    <location>
        <begin position="435"/>
        <end position="452"/>
    </location>
</feature>
<feature type="transmembrane region" description="Helical" evidence="1">
    <location>
        <begin position="149"/>
        <end position="165"/>
    </location>
</feature>
<evidence type="ECO:0000313" key="4">
    <source>
        <dbReference type="Proteomes" id="UP001165652"/>
    </source>
</evidence>
<feature type="transmembrane region" description="Helical" evidence="1">
    <location>
        <begin position="21"/>
        <end position="40"/>
    </location>
</feature>
<dbReference type="InterPro" id="IPR002823">
    <property type="entry name" value="DUF112_TM"/>
</dbReference>
<dbReference type="Pfam" id="PF01970">
    <property type="entry name" value="TctA"/>
    <property type="match status" value="1"/>
</dbReference>
<feature type="transmembrane region" description="Helical" evidence="1">
    <location>
        <begin position="111"/>
        <end position="137"/>
    </location>
</feature>
<keyword evidence="1" id="KW-0472">Membrane</keyword>
<dbReference type="EMBL" id="JAQQLI010000058">
    <property type="protein sequence ID" value="MDC7789016.1"/>
    <property type="molecule type" value="Genomic_DNA"/>
</dbReference>
<protein>
    <submittedName>
        <fullName evidence="3">Tripartite tricarboxylate transporter permease</fullName>
    </submittedName>
</protein>
<comment type="caution">
    <text evidence="3">The sequence shown here is derived from an EMBL/GenBank/DDBJ whole genome shotgun (WGS) entry which is preliminary data.</text>
</comment>
<gene>
    <name evidence="3" type="ORF">PQJ73_25315</name>
</gene>
<feature type="transmembrane region" description="Helical" evidence="1">
    <location>
        <begin position="172"/>
        <end position="190"/>
    </location>
</feature>
<proteinExistence type="predicted"/>
<dbReference type="Proteomes" id="UP001165652">
    <property type="component" value="Unassembled WGS sequence"/>
</dbReference>
<feature type="transmembrane region" description="Helical" evidence="1">
    <location>
        <begin position="464"/>
        <end position="491"/>
    </location>
</feature>
<reference evidence="3" key="2">
    <citation type="submission" date="2023-02" db="EMBL/GenBank/DDBJ databases">
        <authorList>
            <person name="Rayyan A."/>
            <person name="Meyer T."/>
            <person name="Kyndt J.A."/>
        </authorList>
    </citation>
    <scope>NUCLEOTIDE SEQUENCE</scope>
    <source>
        <strain evidence="3">DSM 9987</strain>
    </source>
</reference>
<feature type="transmembrane region" description="Helical" evidence="1">
    <location>
        <begin position="60"/>
        <end position="84"/>
    </location>
</feature>